<feature type="domain" description="Bacterial repeat" evidence="1">
    <location>
        <begin position="71"/>
        <end position="140"/>
    </location>
</feature>
<dbReference type="Pfam" id="PF05345">
    <property type="entry name" value="He_PIG"/>
    <property type="match status" value="1"/>
</dbReference>
<feature type="non-terminal residue" evidence="2">
    <location>
        <position position="274"/>
    </location>
</feature>
<feature type="non-terminal residue" evidence="2">
    <location>
        <position position="1"/>
    </location>
</feature>
<dbReference type="GO" id="GO:0005509">
    <property type="term" value="F:calcium ion binding"/>
    <property type="evidence" value="ECO:0007669"/>
    <property type="project" value="InterPro"/>
</dbReference>
<dbReference type="InterPro" id="IPR015919">
    <property type="entry name" value="Cadherin-like_sf"/>
</dbReference>
<sequence length="274" mass="28339">LTITTAGSGSVTKVPDQATYTYGETVDLTAAANAGWTFSVWSGDLGGSTNPETITMDGNKSVTATFTEDQYTLTITTAGSGSVTKVPDQAMYTYGQTVDLTAVAGVGWTFSAWSGDLAGSTNPETITMDGNKSVTATFTLTIVPPTITSTSVTNATVNQLYSYDVDANGIPAPTYSLLTSPADMTINATTGLIEWTPTEAQLGLNAVTVRATNSEGTDDQSFDIDVAGIVPLIISTPVTAVFVGELYSYDVDANGIPAPTYLLLTSPAGMTINA</sequence>
<dbReference type="GO" id="GO:0016020">
    <property type="term" value="C:membrane"/>
    <property type="evidence" value="ECO:0007669"/>
    <property type="project" value="InterPro"/>
</dbReference>
<accession>X0TA86</accession>
<protein>
    <recommendedName>
        <fullName evidence="1">Bacterial repeat domain-containing protein</fullName>
    </recommendedName>
</protein>
<evidence type="ECO:0000259" key="1">
    <source>
        <dbReference type="Pfam" id="PF18998"/>
    </source>
</evidence>
<dbReference type="InterPro" id="IPR044060">
    <property type="entry name" value="Bacterial_rp_domain"/>
</dbReference>
<gene>
    <name evidence="2" type="ORF">S01H1_31437</name>
</gene>
<reference evidence="2" key="1">
    <citation type="journal article" date="2014" name="Front. Microbiol.">
        <title>High frequency of phylogenetically diverse reductive dehalogenase-homologous genes in deep subseafloor sedimentary metagenomes.</title>
        <authorList>
            <person name="Kawai M."/>
            <person name="Futagami T."/>
            <person name="Toyoda A."/>
            <person name="Takaki Y."/>
            <person name="Nishi S."/>
            <person name="Hori S."/>
            <person name="Arai W."/>
            <person name="Tsubouchi T."/>
            <person name="Morono Y."/>
            <person name="Uchiyama I."/>
            <person name="Ito T."/>
            <person name="Fujiyama A."/>
            <person name="Inagaki F."/>
            <person name="Takami H."/>
        </authorList>
    </citation>
    <scope>NUCLEOTIDE SEQUENCE</scope>
    <source>
        <strain evidence="2">Expedition CK06-06</strain>
    </source>
</reference>
<name>X0TA86_9ZZZZ</name>
<dbReference type="Pfam" id="PF18998">
    <property type="entry name" value="Flg_new_2"/>
    <property type="match status" value="2"/>
</dbReference>
<comment type="caution">
    <text evidence="2">The sequence shown here is derived from an EMBL/GenBank/DDBJ whole genome shotgun (WGS) entry which is preliminary data.</text>
</comment>
<dbReference type="Gene3D" id="2.60.40.10">
    <property type="entry name" value="Immunoglobulins"/>
    <property type="match status" value="1"/>
</dbReference>
<dbReference type="SUPFAM" id="SSF49313">
    <property type="entry name" value="Cadherin-like"/>
    <property type="match status" value="1"/>
</dbReference>
<feature type="domain" description="Bacterial repeat" evidence="1">
    <location>
        <begin position="1"/>
        <end position="69"/>
    </location>
</feature>
<evidence type="ECO:0000313" key="2">
    <source>
        <dbReference type="EMBL" id="GAF90423.1"/>
    </source>
</evidence>
<organism evidence="2">
    <name type="scientific">marine sediment metagenome</name>
    <dbReference type="NCBI Taxonomy" id="412755"/>
    <lineage>
        <taxon>unclassified sequences</taxon>
        <taxon>metagenomes</taxon>
        <taxon>ecological metagenomes</taxon>
    </lineage>
</organism>
<dbReference type="InterPro" id="IPR013783">
    <property type="entry name" value="Ig-like_fold"/>
</dbReference>
<dbReference type="AlphaFoldDB" id="X0TA86"/>
<proteinExistence type="predicted"/>
<dbReference type="EMBL" id="BARS01019396">
    <property type="protein sequence ID" value="GAF90423.1"/>
    <property type="molecule type" value="Genomic_DNA"/>
</dbReference>